<protein>
    <submittedName>
        <fullName evidence="2">Uncharacterized protein</fullName>
    </submittedName>
</protein>
<reference evidence="2" key="1">
    <citation type="submission" date="2023-04" db="EMBL/GenBank/DDBJ databases">
        <authorList>
            <person name="Vijverberg K."/>
            <person name="Xiong W."/>
            <person name="Schranz E."/>
        </authorList>
    </citation>
    <scope>NUCLEOTIDE SEQUENCE</scope>
</reference>
<evidence type="ECO:0000256" key="1">
    <source>
        <dbReference type="SAM" id="Coils"/>
    </source>
</evidence>
<proteinExistence type="predicted"/>
<dbReference type="AlphaFoldDB" id="A0AA35Y511"/>
<keyword evidence="1" id="KW-0175">Coiled coil</keyword>
<dbReference type="EMBL" id="OX465086">
    <property type="protein sequence ID" value="CAI9260957.1"/>
    <property type="molecule type" value="Genomic_DNA"/>
</dbReference>
<accession>A0AA35Y511</accession>
<feature type="coiled-coil region" evidence="1">
    <location>
        <begin position="60"/>
        <end position="87"/>
    </location>
</feature>
<evidence type="ECO:0000313" key="2">
    <source>
        <dbReference type="EMBL" id="CAI9260957.1"/>
    </source>
</evidence>
<keyword evidence="3" id="KW-1185">Reference proteome</keyword>
<gene>
    <name evidence="2" type="ORF">LSALG_LOCUS1773</name>
</gene>
<evidence type="ECO:0000313" key="3">
    <source>
        <dbReference type="Proteomes" id="UP001177003"/>
    </source>
</evidence>
<name>A0AA35Y511_LACSI</name>
<organism evidence="2 3">
    <name type="scientific">Lactuca saligna</name>
    <name type="common">Willowleaf lettuce</name>
    <dbReference type="NCBI Taxonomy" id="75948"/>
    <lineage>
        <taxon>Eukaryota</taxon>
        <taxon>Viridiplantae</taxon>
        <taxon>Streptophyta</taxon>
        <taxon>Embryophyta</taxon>
        <taxon>Tracheophyta</taxon>
        <taxon>Spermatophyta</taxon>
        <taxon>Magnoliopsida</taxon>
        <taxon>eudicotyledons</taxon>
        <taxon>Gunneridae</taxon>
        <taxon>Pentapetalae</taxon>
        <taxon>asterids</taxon>
        <taxon>campanulids</taxon>
        <taxon>Asterales</taxon>
        <taxon>Asteraceae</taxon>
        <taxon>Cichorioideae</taxon>
        <taxon>Cichorieae</taxon>
        <taxon>Lactucinae</taxon>
        <taxon>Lactuca</taxon>
    </lineage>
</organism>
<sequence>MGVTLKSTNDLCKMLSPEMLLSWTMWVKLLSEKLKPVFSMLNESKGVLRSRVSSKKGGDAEKSREKRDKVLDELNALGKKLDAEEAEVKISKLILENQKTLYPTWTLERIEKESLDDPNLYWLEPTTSFNINNDVEC</sequence>
<dbReference type="Proteomes" id="UP001177003">
    <property type="component" value="Chromosome 0"/>
</dbReference>